<dbReference type="Proteomes" id="UP001060164">
    <property type="component" value="Chromosome"/>
</dbReference>
<evidence type="ECO:0000313" key="1">
    <source>
        <dbReference type="EMBL" id="UWP59058.1"/>
    </source>
</evidence>
<name>A0ABY5VHP6_9FIRM</name>
<protein>
    <submittedName>
        <fullName evidence="1">Uncharacterized protein</fullName>
    </submittedName>
</protein>
<dbReference type="EMBL" id="CP102290">
    <property type="protein sequence ID" value="UWP59058.1"/>
    <property type="molecule type" value="Genomic_DNA"/>
</dbReference>
<proteinExistence type="predicted"/>
<accession>A0ABY5VHP6</accession>
<dbReference type="RefSeq" id="WP_028530171.1">
    <property type="nucleotide sequence ID" value="NZ_CABLBR010000046.1"/>
</dbReference>
<organism evidence="1 2">
    <name type="scientific">Ruminococcus gauvreauii</name>
    <dbReference type="NCBI Taxonomy" id="438033"/>
    <lineage>
        <taxon>Bacteria</taxon>
        <taxon>Bacillati</taxon>
        <taxon>Bacillota</taxon>
        <taxon>Clostridia</taxon>
        <taxon>Eubacteriales</taxon>
        <taxon>Oscillospiraceae</taxon>
        <taxon>Ruminococcus</taxon>
    </lineage>
</organism>
<sequence length="249" mass="26970">MLHNGLSQEERVRFIENLELCDTPEALRSVCEGAGDSSASVDAGTVASFVNNVSGQSKSDVLNSMLLAQLAATKQHDPENDPVNWYAFYKTVLGNIGWVIESFGFNKFEASSATIDLGDVIINLVAAIATDNELKAIMAAIKALRALARTSSPGRIFDTSSHSSSAGNFRIAACAEHAGGVSTTISSSYFSSTETVTSIFWSKFSSSDMQLYYSTQTIHLNQDIYKTVRQQVINKLGDRASQYIAELEI</sequence>
<gene>
    <name evidence="1" type="ORF">NQ502_17080</name>
</gene>
<keyword evidence="2" id="KW-1185">Reference proteome</keyword>
<evidence type="ECO:0000313" key="2">
    <source>
        <dbReference type="Proteomes" id="UP001060164"/>
    </source>
</evidence>
<reference evidence="1" key="1">
    <citation type="journal article" date="2022" name="Cell">
        <title>Design, construction, and in vivo augmentation of a complex gut microbiome.</title>
        <authorList>
            <person name="Cheng A.G."/>
            <person name="Ho P.Y."/>
            <person name="Aranda-Diaz A."/>
            <person name="Jain S."/>
            <person name="Yu F.B."/>
            <person name="Meng X."/>
            <person name="Wang M."/>
            <person name="Iakiviak M."/>
            <person name="Nagashima K."/>
            <person name="Zhao A."/>
            <person name="Murugkar P."/>
            <person name="Patil A."/>
            <person name="Atabakhsh K."/>
            <person name="Weakley A."/>
            <person name="Yan J."/>
            <person name="Brumbaugh A.R."/>
            <person name="Higginbottom S."/>
            <person name="Dimas A."/>
            <person name="Shiver A.L."/>
            <person name="Deutschbauer A."/>
            <person name="Neff N."/>
            <person name="Sonnenburg J.L."/>
            <person name="Huang K.C."/>
            <person name="Fischbach M.A."/>
        </authorList>
    </citation>
    <scope>NUCLEOTIDE SEQUENCE</scope>
    <source>
        <strain evidence="1">DSM 19829</strain>
    </source>
</reference>